<evidence type="ECO:0000256" key="1">
    <source>
        <dbReference type="SAM" id="MobiDB-lite"/>
    </source>
</evidence>
<keyword evidence="3" id="KW-0808">Transferase</keyword>
<reference evidence="3" key="2">
    <citation type="submission" date="2020-09" db="EMBL/GenBank/DDBJ databases">
        <authorList>
            <person name="Sun Q."/>
            <person name="Ohkuma M."/>
        </authorList>
    </citation>
    <scope>NUCLEOTIDE SEQUENCE</scope>
    <source>
        <strain evidence="3">JCM 4714</strain>
    </source>
</reference>
<dbReference type="PANTHER" id="PTHR43586:SF24">
    <property type="entry name" value="BLR4730 PROTEIN"/>
    <property type="match status" value="1"/>
</dbReference>
<proteinExistence type="predicted"/>
<comment type="caution">
    <text evidence="3">The sequence shown here is derived from an EMBL/GenBank/DDBJ whole genome shotgun (WGS) entry which is preliminary data.</text>
</comment>
<dbReference type="Gene3D" id="3.90.1150.10">
    <property type="entry name" value="Aspartate Aminotransferase, domain 1"/>
    <property type="match status" value="2"/>
</dbReference>
<feature type="region of interest" description="Disordered" evidence="1">
    <location>
        <begin position="397"/>
        <end position="423"/>
    </location>
</feature>
<evidence type="ECO:0000313" key="3">
    <source>
        <dbReference type="EMBL" id="GHE14156.1"/>
    </source>
</evidence>
<dbReference type="EMBL" id="BMVG01000047">
    <property type="protein sequence ID" value="GHE14156.1"/>
    <property type="molecule type" value="Genomic_DNA"/>
</dbReference>
<dbReference type="InterPro" id="IPR015421">
    <property type="entry name" value="PyrdxlP-dep_Trfase_major"/>
</dbReference>
<dbReference type="InterPro" id="IPR015422">
    <property type="entry name" value="PyrdxlP-dep_Trfase_small"/>
</dbReference>
<sequence>MNAMSHGDRRVHLNSAGLGRMPAAVRAVLTEWTRFEDRYGPYELQERLDDVLRREVYERLAVLLGAPPEDTVLCTGAADAFAAVLSRLPLGPHDRVWTTPYESAAGLTALNALRARTHCRLEVVPLRLDGDLDLEWLAQHIGDDVALVCVPYVPSGCGIVNPVEDVGRILAPHRTLYAVDASYAVGQLPVDVTRIGCQLLTGDAWRFLRGPQSAGFVYVARELRQALAPYDLAALAAPDGAAVAAFNEALGQPAGTGPDQDLARGLRAAVEALPGTELIAPGRIQSGIVTFRHAEVPATLIRRRLAERGVVVWKTVAQENPLYLPGRGVGTAVRASVHPDNRVEDIELFAEALQGAVAEGHPGSVHVPRPPAAATAVRALPTMVSVPAAGRRVPIPRQRSAGRRHLTLVSGTPPHTGRLQSGA</sequence>
<dbReference type="Pfam" id="PF00266">
    <property type="entry name" value="Aminotran_5"/>
    <property type="match status" value="1"/>
</dbReference>
<accession>A0A918YRK1</accession>
<gene>
    <name evidence="3" type="ORF">GCM10010339_83770</name>
</gene>
<dbReference type="SUPFAM" id="SSF53383">
    <property type="entry name" value="PLP-dependent transferases"/>
    <property type="match status" value="1"/>
</dbReference>
<organism evidence="3 4">
    <name type="scientific">Streptomyces alanosinicus</name>
    <dbReference type="NCBI Taxonomy" id="68171"/>
    <lineage>
        <taxon>Bacteria</taxon>
        <taxon>Bacillati</taxon>
        <taxon>Actinomycetota</taxon>
        <taxon>Actinomycetes</taxon>
        <taxon>Kitasatosporales</taxon>
        <taxon>Streptomycetaceae</taxon>
        <taxon>Streptomyces</taxon>
    </lineage>
</organism>
<dbReference type="InterPro" id="IPR015424">
    <property type="entry name" value="PyrdxlP-dep_Trfase"/>
</dbReference>
<dbReference type="Proteomes" id="UP000655443">
    <property type="component" value="Unassembled WGS sequence"/>
</dbReference>
<name>A0A918YRK1_9ACTN</name>
<keyword evidence="4" id="KW-1185">Reference proteome</keyword>
<evidence type="ECO:0000259" key="2">
    <source>
        <dbReference type="Pfam" id="PF00266"/>
    </source>
</evidence>
<evidence type="ECO:0000313" key="4">
    <source>
        <dbReference type="Proteomes" id="UP000655443"/>
    </source>
</evidence>
<reference evidence="3" key="1">
    <citation type="journal article" date="2014" name="Int. J. Syst. Evol. Microbiol.">
        <title>Complete genome sequence of Corynebacterium casei LMG S-19264T (=DSM 44701T), isolated from a smear-ripened cheese.</title>
        <authorList>
            <consortium name="US DOE Joint Genome Institute (JGI-PGF)"/>
            <person name="Walter F."/>
            <person name="Albersmeier A."/>
            <person name="Kalinowski J."/>
            <person name="Ruckert C."/>
        </authorList>
    </citation>
    <scope>NUCLEOTIDE SEQUENCE</scope>
    <source>
        <strain evidence="3">JCM 4714</strain>
    </source>
</reference>
<dbReference type="GO" id="GO:0008483">
    <property type="term" value="F:transaminase activity"/>
    <property type="evidence" value="ECO:0007669"/>
    <property type="project" value="UniProtKB-KW"/>
</dbReference>
<feature type="domain" description="Aminotransferase class V" evidence="2">
    <location>
        <begin position="55"/>
        <end position="231"/>
    </location>
</feature>
<keyword evidence="3" id="KW-0032">Aminotransferase</keyword>
<dbReference type="AlphaFoldDB" id="A0A918YRK1"/>
<dbReference type="InterPro" id="IPR000192">
    <property type="entry name" value="Aminotrans_V_dom"/>
</dbReference>
<protein>
    <submittedName>
        <fullName evidence="3">Class V aminotransferase</fullName>
    </submittedName>
</protein>
<dbReference type="PANTHER" id="PTHR43586">
    <property type="entry name" value="CYSTEINE DESULFURASE"/>
    <property type="match status" value="1"/>
</dbReference>
<dbReference type="Gene3D" id="3.40.640.10">
    <property type="entry name" value="Type I PLP-dependent aspartate aminotransferase-like (Major domain)"/>
    <property type="match status" value="1"/>
</dbReference>